<dbReference type="InterPro" id="IPR017972">
    <property type="entry name" value="Cyt_P450_CS"/>
</dbReference>
<dbReference type="PROSITE" id="PS00086">
    <property type="entry name" value="CYTOCHROME_P450"/>
    <property type="match status" value="1"/>
</dbReference>
<name>A0AAV9QJL4_9PEZI</name>
<proteinExistence type="inferred from homology"/>
<dbReference type="EMBL" id="JAXLQG010000001">
    <property type="protein sequence ID" value="KAK5545013.1"/>
    <property type="molecule type" value="Genomic_DNA"/>
</dbReference>
<dbReference type="GO" id="GO:0020037">
    <property type="term" value="F:heme binding"/>
    <property type="evidence" value="ECO:0007669"/>
    <property type="project" value="InterPro"/>
</dbReference>
<dbReference type="PRINTS" id="PR00463">
    <property type="entry name" value="EP450I"/>
</dbReference>
<evidence type="ECO:0000256" key="1">
    <source>
        <dbReference type="ARBA" id="ARBA00001971"/>
    </source>
</evidence>
<evidence type="ECO:0000256" key="3">
    <source>
        <dbReference type="ARBA" id="ARBA00022723"/>
    </source>
</evidence>
<evidence type="ECO:0008006" key="9">
    <source>
        <dbReference type="Google" id="ProtNLM"/>
    </source>
</evidence>
<dbReference type="GO" id="GO:0016705">
    <property type="term" value="F:oxidoreductase activity, acting on paired donors, with incorporation or reduction of molecular oxygen"/>
    <property type="evidence" value="ECO:0007669"/>
    <property type="project" value="InterPro"/>
</dbReference>
<keyword evidence="4 5" id="KW-0408">Iron</keyword>
<keyword evidence="8" id="KW-1185">Reference proteome</keyword>
<evidence type="ECO:0000313" key="7">
    <source>
        <dbReference type="EMBL" id="KAK5545013.1"/>
    </source>
</evidence>
<keyword evidence="6" id="KW-0560">Oxidoreductase</keyword>
<dbReference type="Pfam" id="PF00067">
    <property type="entry name" value="p450"/>
    <property type="match status" value="1"/>
</dbReference>
<keyword evidence="6" id="KW-0503">Monooxygenase</keyword>
<comment type="similarity">
    <text evidence="2 6">Belongs to the cytochrome P450 family.</text>
</comment>
<sequence length="512" mass="58466">MASFMAYTDMLLAVTTLLAFVLICYAFYLRYQPYVRDIPGPFLASFTDLWRMLKVNGGRFELSNQALHAKYGDLVRVGPNCISVGDPHEIRQIYGITRLFEKSEYYRVAQPIVNGKRVASLFMINDEKQHQAAKRPIANAYSMTTLLDYEPFVDSTSKLFVERMSTLYANTGKVCDFGEWLQWYAFDVIGEMTFGRRFGFLEQGKDVANMIDVVQDSGWYTAVIGQMPWLDFLLAKNPFIETSWAKQKGAISSFVMTFLGPRIEEAIRVRNGEEKVVKDRTDFTAKFIAAADKYHGKIPAQQLLGWSLSNINAGSDSTAITLRAIIYFLCLNPHAMRRLREELDTANLSALPRYKETNHLPYLNVVIKEAIRLHAPVGVILERLVPEGGVTLCGHFFPKGTIVGCNPAVVHMDKRVYGRKYPVTQYQPERWLEATEEEKAEMERLFMAFGSGKRTCIGKNISLLEVYKLVPLLLSKFNFKLMDPKKKLKIWNTFFVHQKGLEMLIEPRSTLP</sequence>
<keyword evidence="5 6" id="KW-0349">Heme</keyword>
<comment type="cofactor">
    <cofactor evidence="1 5">
        <name>heme</name>
        <dbReference type="ChEBI" id="CHEBI:30413"/>
    </cofactor>
</comment>
<gene>
    <name evidence="7" type="ORF">LTR25_000020</name>
</gene>
<dbReference type="InterPro" id="IPR050121">
    <property type="entry name" value="Cytochrome_P450_monoxygenase"/>
</dbReference>
<evidence type="ECO:0000256" key="4">
    <source>
        <dbReference type="ARBA" id="ARBA00023004"/>
    </source>
</evidence>
<dbReference type="CDD" id="cd11060">
    <property type="entry name" value="CYP57A1-like"/>
    <property type="match status" value="1"/>
</dbReference>
<dbReference type="InterPro" id="IPR036396">
    <property type="entry name" value="Cyt_P450_sf"/>
</dbReference>
<dbReference type="Proteomes" id="UP001345827">
    <property type="component" value="Unassembled WGS sequence"/>
</dbReference>
<organism evidence="7 8">
    <name type="scientific">Vermiconidia calcicola</name>
    <dbReference type="NCBI Taxonomy" id="1690605"/>
    <lineage>
        <taxon>Eukaryota</taxon>
        <taxon>Fungi</taxon>
        <taxon>Dikarya</taxon>
        <taxon>Ascomycota</taxon>
        <taxon>Pezizomycotina</taxon>
        <taxon>Dothideomycetes</taxon>
        <taxon>Dothideomycetidae</taxon>
        <taxon>Mycosphaerellales</taxon>
        <taxon>Extremaceae</taxon>
        <taxon>Vermiconidia</taxon>
    </lineage>
</organism>
<feature type="binding site" description="axial binding residue" evidence="5">
    <location>
        <position position="456"/>
    </location>
    <ligand>
        <name>heme</name>
        <dbReference type="ChEBI" id="CHEBI:30413"/>
    </ligand>
    <ligandPart>
        <name>Fe</name>
        <dbReference type="ChEBI" id="CHEBI:18248"/>
    </ligandPart>
</feature>
<dbReference type="Gene3D" id="1.10.630.10">
    <property type="entry name" value="Cytochrome P450"/>
    <property type="match status" value="1"/>
</dbReference>
<keyword evidence="3 5" id="KW-0479">Metal-binding</keyword>
<dbReference type="PANTHER" id="PTHR24305:SF232">
    <property type="entry name" value="P450, PUTATIVE (EUROFUNG)-RELATED"/>
    <property type="match status" value="1"/>
</dbReference>
<evidence type="ECO:0000256" key="2">
    <source>
        <dbReference type="ARBA" id="ARBA00010617"/>
    </source>
</evidence>
<dbReference type="GO" id="GO:0004497">
    <property type="term" value="F:monooxygenase activity"/>
    <property type="evidence" value="ECO:0007669"/>
    <property type="project" value="UniProtKB-KW"/>
</dbReference>
<evidence type="ECO:0000256" key="5">
    <source>
        <dbReference type="PIRSR" id="PIRSR602401-1"/>
    </source>
</evidence>
<dbReference type="FunFam" id="1.10.630.10:FF:000050">
    <property type="entry name" value="Cytochrome P450 monooxygenase"/>
    <property type="match status" value="1"/>
</dbReference>
<dbReference type="InterPro" id="IPR002401">
    <property type="entry name" value="Cyt_P450_E_grp-I"/>
</dbReference>
<evidence type="ECO:0000256" key="6">
    <source>
        <dbReference type="RuleBase" id="RU000461"/>
    </source>
</evidence>
<dbReference type="AlphaFoldDB" id="A0AAV9QJL4"/>
<dbReference type="GO" id="GO:0005506">
    <property type="term" value="F:iron ion binding"/>
    <property type="evidence" value="ECO:0007669"/>
    <property type="project" value="InterPro"/>
</dbReference>
<comment type="caution">
    <text evidence="7">The sequence shown here is derived from an EMBL/GenBank/DDBJ whole genome shotgun (WGS) entry which is preliminary data.</text>
</comment>
<accession>A0AAV9QJL4</accession>
<dbReference type="PRINTS" id="PR00385">
    <property type="entry name" value="P450"/>
</dbReference>
<evidence type="ECO:0000313" key="8">
    <source>
        <dbReference type="Proteomes" id="UP001345827"/>
    </source>
</evidence>
<dbReference type="SUPFAM" id="SSF48264">
    <property type="entry name" value="Cytochrome P450"/>
    <property type="match status" value="1"/>
</dbReference>
<protein>
    <recommendedName>
        <fullName evidence="9">Cytochrome P450</fullName>
    </recommendedName>
</protein>
<dbReference type="InterPro" id="IPR001128">
    <property type="entry name" value="Cyt_P450"/>
</dbReference>
<reference evidence="7 8" key="1">
    <citation type="submission" date="2023-06" db="EMBL/GenBank/DDBJ databases">
        <title>Black Yeasts Isolated from many extreme environments.</title>
        <authorList>
            <person name="Coleine C."/>
            <person name="Stajich J.E."/>
            <person name="Selbmann L."/>
        </authorList>
    </citation>
    <scope>NUCLEOTIDE SEQUENCE [LARGE SCALE GENOMIC DNA]</scope>
    <source>
        <strain evidence="7 8">CCFEE 5887</strain>
    </source>
</reference>
<dbReference type="PANTHER" id="PTHR24305">
    <property type="entry name" value="CYTOCHROME P450"/>
    <property type="match status" value="1"/>
</dbReference>